<dbReference type="FunFam" id="3.10.450.40:FF:000016">
    <property type="entry name" value="Predicted protein"/>
    <property type="match status" value="1"/>
</dbReference>
<dbReference type="GO" id="GO:0009658">
    <property type="term" value="P:chloroplast organization"/>
    <property type="evidence" value="ECO:0007669"/>
    <property type="project" value="TreeGrafter"/>
</dbReference>
<reference evidence="2 3" key="1">
    <citation type="submission" date="2022-03" db="EMBL/GenBank/DDBJ databases">
        <authorList>
            <person name="Nunn A."/>
            <person name="Chopra R."/>
            <person name="Nunn A."/>
            <person name="Contreras Garrido A."/>
        </authorList>
    </citation>
    <scope>NUCLEOTIDE SEQUENCE [LARGE SCALE GENOMIC DNA]</scope>
</reference>
<evidence type="ECO:0000256" key="1">
    <source>
        <dbReference type="SAM" id="MobiDB-lite"/>
    </source>
</evidence>
<dbReference type="Proteomes" id="UP000836841">
    <property type="component" value="Chromosome 5"/>
</dbReference>
<dbReference type="PANTHER" id="PTHR33415">
    <property type="entry name" value="PROTEIN EMBRYO DEFECTIVE 514"/>
    <property type="match status" value="1"/>
</dbReference>
<dbReference type="GO" id="GO:1901259">
    <property type="term" value="P:chloroplast rRNA processing"/>
    <property type="evidence" value="ECO:0007669"/>
    <property type="project" value="TreeGrafter"/>
</dbReference>
<feature type="compositionally biased region" description="Gly residues" evidence="1">
    <location>
        <begin position="187"/>
        <end position="196"/>
    </location>
</feature>
<organism evidence="2 3">
    <name type="scientific">Thlaspi arvense</name>
    <name type="common">Field penny-cress</name>
    <dbReference type="NCBI Taxonomy" id="13288"/>
    <lineage>
        <taxon>Eukaryota</taxon>
        <taxon>Viridiplantae</taxon>
        <taxon>Streptophyta</taxon>
        <taxon>Embryophyta</taxon>
        <taxon>Tracheophyta</taxon>
        <taxon>Spermatophyta</taxon>
        <taxon>Magnoliopsida</taxon>
        <taxon>eudicotyledons</taxon>
        <taxon>Gunneridae</taxon>
        <taxon>Pentapetalae</taxon>
        <taxon>rosids</taxon>
        <taxon>malvids</taxon>
        <taxon>Brassicales</taxon>
        <taxon>Brassicaceae</taxon>
        <taxon>Thlaspideae</taxon>
        <taxon>Thlaspi</taxon>
    </lineage>
</organism>
<evidence type="ECO:0000313" key="3">
    <source>
        <dbReference type="Proteomes" id="UP000836841"/>
    </source>
</evidence>
<protein>
    <submittedName>
        <fullName evidence="2">Uncharacterized protein</fullName>
    </submittedName>
</protein>
<name>A0AAU9SF94_THLAR</name>
<dbReference type="AlphaFoldDB" id="A0AAU9SF94"/>
<feature type="compositionally biased region" description="Acidic residues" evidence="1">
    <location>
        <begin position="18"/>
        <end position="34"/>
    </location>
</feature>
<sequence>MVEQEEIVDSASAPVNPEPEEDMELESEREENGEENGSIHKKQKVEERSVEEERLEKKTEVNGSGRVKLGPKEFVSSVEMFDYFNKLLHFWPNNLDLNKTIQVGSGTQNIFMYERRVLLDLVKKGHPEPEKKIGGGIKAFQIRNHPVWKSRCFFLVRVDETADDFSFRKCVDHILPLPENVKSPKSSGGGRGGYGGRRGRRVRR</sequence>
<dbReference type="GO" id="GO:0017126">
    <property type="term" value="P:nucleologenesis"/>
    <property type="evidence" value="ECO:0007669"/>
    <property type="project" value="TreeGrafter"/>
</dbReference>
<gene>
    <name evidence="2" type="ORF">TAV2_LOCUS16180</name>
</gene>
<proteinExistence type="predicted"/>
<dbReference type="GO" id="GO:0005634">
    <property type="term" value="C:nucleus"/>
    <property type="evidence" value="ECO:0007669"/>
    <property type="project" value="TreeGrafter"/>
</dbReference>
<keyword evidence="3" id="KW-1185">Reference proteome</keyword>
<feature type="compositionally biased region" description="Basic and acidic residues" evidence="1">
    <location>
        <begin position="44"/>
        <end position="57"/>
    </location>
</feature>
<evidence type="ECO:0000313" key="2">
    <source>
        <dbReference type="EMBL" id="CAH2065037.1"/>
    </source>
</evidence>
<feature type="region of interest" description="Disordered" evidence="1">
    <location>
        <begin position="1"/>
        <end position="57"/>
    </location>
</feature>
<dbReference type="Gene3D" id="3.10.450.40">
    <property type="match status" value="1"/>
</dbReference>
<dbReference type="Pfam" id="PF11523">
    <property type="entry name" value="DUF3223"/>
    <property type="match status" value="1"/>
</dbReference>
<dbReference type="PANTHER" id="PTHR33415:SF12">
    <property type="entry name" value="PROTEIN EMBRYO DEFECTIVE 514"/>
    <property type="match status" value="1"/>
</dbReference>
<feature type="region of interest" description="Disordered" evidence="1">
    <location>
        <begin position="181"/>
        <end position="204"/>
    </location>
</feature>
<dbReference type="EMBL" id="OU466861">
    <property type="protein sequence ID" value="CAH2065037.1"/>
    <property type="molecule type" value="Genomic_DNA"/>
</dbReference>
<dbReference type="InterPro" id="IPR044673">
    <property type="entry name" value="DCL-like"/>
</dbReference>
<dbReference type="GO" id="GO:0009507">
    <property type="term" value="C:chloroplast"/>
    <property type="evidence" value="ECO:0007669"/>
    <property type="project" value="TreeGrafter"/>
</dbReference>
<accession>A0AAU9SF94</accession>